<feature type="transmembrane region" description="Helical" evidence="12">
    <location>
        <begin position="133"/>
        <end position="152"/>
    </location>
</feature>
<dbReference type="GO" id="GO:0005886">
    <property type="term" value="C:plasma membrane"/>
    <property type="evidence" value="ECO:0007669"/>
    <property type="project" value="UniProtKB-SubCell"/>
</dbReference>
<dbReference type="UniPathway" id="UPA00219"/>
<evidence type="ECO:0000313" key="16">
    <source>
        <dbReference type="Proteomes" id="UP000000925"/>
    </source>
</evidence>
<dbReference type="HAMAP" id="MF_00038">
    <property type="entry name" value="MraY"/>
    <property type="match status" value="1"/>
</dbReference>
<feature type="transmembrane region" description="Helical" evidence="12">
    <location>
        <begin position="101"/>
        <end position="121"/>
    </location>
</feature>
<feature type="transmembrane region" description="Helical" evidence="12">
    <location>
        <begin position="269"/>
        <end position="290"/>
    </location>
</feature>
<accession>D5EI41</accession>
<dbReference type="InterPro" id="IPR000715">
    <property type="entry name" value="Glycosyl_transferase_4"/>
</dbReference>
<keyword evidence="6 12" id="KW-0133">Cell shape</keyword>
<dbReference type="GO" id="GO:0046872">
    <property type="term" value="F:metal ion binding"/>
    <property type="evidence" value="ECO:0007669"/>
    <property type="project" value="UniProtKB-KW"/>
</dbReference>
<dbReference type="PROSITE" id="PS01347">
    <property type="entry name" value="MRAY_1"/>
    <property type="match status" value="1"/>
</dbReference>
<dbReference type="GO" id="GO:0071555">
    <property type="term" value="P:cell wall organization"/>
    <property type="evidence" value="ECO:0007669"/>
    <property type="project" value="UniProtKB-KW"/>
</dbReference>
<dbReference type="AlphaFoldDB" id="D5EI41"/>
<dbReference type="GO" id="GO:0008360">
    <property type="term" value="P:regulation of cell shape"/>
    <property type="evidence" value="ECO:0007669"/>
    <property type="project" value="UniProtKB-KW"/>
</dbReference>
<feature type="transmembrane region" description="Helical" evidence="12">
    <location>
        <begin position="344"/>
        <end position="363"/>
    </location>
</feature>
<comment type="catalytic activity">
    <reaction evidence="12">
        <text>UDP-N-acetyl-alpha-D-muramoyl-L-alanyl-gamma-D-glutamyl-meso-2,6-diaminopimeloyl-D-alanyl-D-alanine + di-trans,octa-cis-undecaprenyl phosphate = di-trans,octa-cis-undecaprenyl diphospho-N-acetyl-alpha-D-muramoyl-L-alanyl-D-glutamyl-meso-2,6-diaminopimeloyl-D-alanyl-D-alanine + UMP</text>
        <dbReference type="Rhea" id="RHEA:28386"/>
        <dbReference type="ChEBI" id="CHEBI:57865"/>
        <dbReference type="ChEBI" id="CHEBI:60392"/>
        <dbReference type="ChEBI" id="CHEBI:61386"/>
        <dbReference type="ChEBI" id="CHEBI:61387"/>
        <dbReference type="EC" id="2.7.8.13"/>
    </reaction>
</comment>
<keyword evidence="3 12" id="KW-0132">Cell division</keyword>
<name>D5EI41_CORAD</name>
<feature type="binding site" evidence="14">
    <location>
        <position position="198"/>
    </location>
    <ligand>
        <name>Mg(2+)</name>
        <dbReference type="ChEBI" id="CHEBI:18420"/>
    </ligand>
</feature>
<dbReference type="InterPro" id="IPR003524">
    <property type="entry name" value="PNAcMuramoyl-5peptid_Trfase"/>
</dbReference>
<dbReference type="GO" id="GO:0051992">
    <property type="term" value="F:UDP-N-acetylmuramoyl-L-alanyl-D-glutamyl-meso-2,6-diaminopimelyl-D-alanyl-D-alanine:undecaprenyl-phosphate transferase activity"/>
    <property type="evidence" value="ECO:0007669"/>
    <property type="project" value="RHEA"/>
</dbReference>
<gene>
    <name evidence="12" type="primary">mraY</name>
    <name evidence="15" type="ordered locus">Caka_3068</name>
</gene>
<keyword evidence="9 12" id="KW-0472">Membrane</keyword>
<feature type="binding site" evidence="14">
    <location>
        <position position="273"/>
    </location>
    <ligand>
        <name>Mg(2+)</name>
        <dbReference type="ChEBI" id="CHEBI:18420"/>
    </ligand>
</feature>
<dbReference type="PROSITE" id="PS01348">
    <property type="entry name" value="MRAY_2"/>
    <property type="match status" value="1"/>
</dbReference>
<organism evidence="15 16">
    <name type="scientific">Coraliomargarita akajimensis (strain DSM 45221 / IAM 15411 / JCM 23193 / KCTC 12865 / 04OKA010-24)</name>
    <dbReference type="NCBI Taxonomy" id="583355"/>
    <lineage>
        <taxon>Bacteria</taxon>
        <taxon>Pseudomonadati</taxon>
        <taxon>Verrucomicrobiota</taxon>
        <taxon>Opitutia</taxon>
        <taxon>Puniceicoccales</taxon>
        <taxon>Coraliomargaritaceae</taxon>
        <taxon>Coraliomargarita</taxon>
    </lineage>
</organism>
<dbReference type="OrthoDB" id="9805475at2"/>
<evidence type="ECO:0000256" key="4">
    <source>
        <dbReference type="ARBA" id="ARBA00022679"/>
    </source>
</evidence>
<dbReference type="RefSeq" id="WP_013044797.1">
    <property type="nucleotide sequence ID" value="NC_014008.1"/>
</dbReference>
<dbReference type="KEGG" id="caa:Caka_3068"/>
<keyword evidence="12" id="KW-0997">Cell inner membrane</keyword>
<dbReference type="PANTHER" id="PTHR22926:SF5">
    <property type="entry name" value="PHOSPHO-N-ACETYLMURAMOYL-PENTAPEPTIDE-TRANSFERASE HOMOLOG"/>
    <property type="match status" value="1"/>
</dbReference>
<keyword evidence="10 12" id="KW-0131">Cell cycle</keyword>
<evidence type="ECO:0000256" key="14">
    <source>
        <dbReference type="PIRSR" id="PIRSR600715-1"/>
    </source>
</evidence>
<dbReference type="HOGENOM" id="CLU_023982_0_0_0"/>
<evidence type="ECO:0000313" key="15">
    <source>
        <dbReference type="EMBL" id="ADE56081.1"/>
    </source>
</evidence>
<reference evidence="15 16" key="1">
    <citation type="journal article" date="2010" name="Stand. Genomic Sci.">
        <title>Complete genome sequence of Coraliomargarita akajimensis type strain (04OKA010-24).</title>
        <authorList>
            <person name="Mavromatis K."/>
            <person name="Abt B."/>
            <person name="Brambilla E."/>
            <person name="Lapidus A."/>
            <person name="Copeland A."/>
            <person name="Deshpande S."/>
            <person name="Nolan M."/>
            <person name="Lucas S."/>
            <person name="Tice H."/>
            <person name="Cheng J.F."/>
            <person name="Han C."/>
            <person name="Detter J.C."/>
            <person name="Woyke T."/>
            <person name="Goodwin L."/>
            <person name="Pitluck S."/>
            <person name="Held B."/>
            <person name="Brettin T."/>
            <person name="Tapia R."/>
            <person name="Ivanova N."/>
            <person name="Mikhailova N."/>
            <person name="Pati A."/>
            <person name="Liolios K."/>
            <person name="Chen A."/>
            <person name="Palaniappan K."/>
            <person name="Land M."/>
            <person name="Hauser L."/>
            <person name="Chang Y.J."/>
            <person name="Jeffries C.D."/>
            <person name="Rohde M."/>
            <person name="Goker M."/>
            <person name="Bristow J."/>
            <person name="Eisen J.A."/>
            <person name="Markowitz V."/>
            <person name="Hugenholtz P."/>
            <person name="Klenk H.P."/>
            <person name="Kyrpides N.C."/>
        </authorList>
    </citation>
    <scope>NUCLEOTIDE SEQUENCE [LARGE SCALE GENOMIC DNA]</scope>
    <source>
        <strain evidence="16">DSM 45221 / IAM 15411 / JCM 23193 / KCTC 12865</strain>
    </source>
</reference>
<dbReference type="eggNOG" id="COG0472">
    <property type="taxonomic scope" value="Bacteria"/>
</dbReference>
<evidence type="ECO:0000256" key="11">
    <source>
        <dbReference type="ARBA" id="ARBA00023316"/>
    </source>
</evidence>
<evidence type="ECO:0000256" key="5">
    <source>
        <dbReference type="ARBA" id="ARBA00022692"/>
    </source>
</evidence>
<evidence type="ECO:0000256" key="1">
    <source>
        <dbReference type="ARBA" id="ARBA00004141"/>
    </source>
</evidence>
<keyword evidence="12 14" id="KW-0460">Magnesium</keyword>
<dbReference type="GO" id="GO:0008963">
    <property type="term" value="F:phospho-N-acetylmuramoyl-pentapeptide-transferase activity"/>
    <property type="evidence" value="ECO:0007669"/>
    <property type="project" value="UniProtKB-UniRule"/>
</dbReference>
<feature type="transmembrane region" description="Helical" evidence="12">
    <location>
        <begin position="78"/>
        <end position="95"/>
    </location>
</feature>
<evidence type="ECO:0000256" key="12">
    <source>
        <dbReference type="HAMAP-Rule" id="MF_00038"/>
    </source>
</evidence>
<evidence type="ECO:0000256" key="13">
    <source>
        <dbReference type="NCBIfam" id="TIGR00445"/>
    </source>
</evidence>
<dbReference type="PANTHER" id="PTHR22926">
    <property type="entry name" value="PHOSPHO-N-ACETYLMURAMOYL-PENTAPEPTIDE-TRANSFERASE"/>
    <property type="match status" value="1"/>
</dbReference>
<evidence type="ECO:0000256" key="10">
    <source>
        <dbReference type="ARBA" id="ARBA00023306"/>
    </source>
</evidence>
<comment type="subcellular location">
    <subcellularLocation>
        <location evidence="12">Cell inner membrane</location>
        <topology evidence="12">Multi-pass membrane protein</topology>
    </subcellularLocation>
    <subcellularLocation>
        <location evidence="1">Membrane</location>
        <topology evidence="1">Multi-pass membrane protein</topology>
    </subcellularLocation>
</comment>
<sequence>MLLELADYEHLWGPLRLFRYLTLRAAFAGVTAMIIGFVLGPWLFAQLRRLRAKQAFRTRDEVGDLAELHASKAQTPTMGGLMIFASVLGSSILWADLNVYVVTALIVYTGLTIIGFLDDYLKVTKKDSGGLSGRWKLVGQAALTGIALTLLLTNPDSADKMRELWIPFYKDILIERLPLWLLAPFLFLILAGSSNAINLTDGVDGLAIGCTVTVALAYAIMAYAAGNIIISEYLFISYIPASGELAVVCAALLGASLAFLWYNCHPAEVFMGDTGSLALGGLIGMIAFMVHQPFTLVIVGGIFVMEALSVILQVGSYKSRKKRVFRMAPIHHHFELGGWHENKVVIRFWILSLIFAIAGLATLKLR</sequence>
<evidence type="ECO:0000256" key="7">
    <source>
        <dbReference type="ARBA" id="ARBA00022984"/>
    </source>
</evidence>
<dbReference type="EC" id="2.7.8.13" evidence="12 13"/>
<dbReference type="InterPro" id="IPR018480">
    <property type="entry name" value="PNAcMuramoyl-5peptid_Trfase_CS"/>
</dbReference>
<comment type="function">
    <text evidence="12">Catalyzes the initial step of the lipid cycle reactions in the biosynthesis of the cell wall peptidoglycan: transfers peptidoglycan precursor phospho-MurNAc-pentapeptide from UDP-MurNAc-pentapeptide onto the lipid carrier undecaprenyl phosphate, yielding undecaprenyl-pyrophosphoryl-MurNAc-pentapeptide, known as lipid I.</text>
</comment>
<comment type="cofactor">
    <cofactor evidence="12 14">
        <name>Mg(2+)</name>
        <dbReference type="ChEBI" id="CHEBI:18420"/>
    </cofactor>
</comment>
<dbReference type="CDD" id="cd06852">
    <property type="entry name" value="GT_MraY"/>
    <property type="match status" value="1"/>
</dbReference>
<evidence type="ECO:0000256" key="6">
    <source>
        <dbReference type="ARBA" id="ARBA00022960"/>
    </source>
</evidence>
<dbReference type="NCBIfam" id="TIGR00445">
    <property type="entry name" value="mraY"/>
    <property type="match status" value="1"/>
</dbReference>
<evidence type="ECO:0000256" key="8">
    <source>
        <dbReference type="ARBA" id="ARBA00022989"/>
    </source>
</evidence>
<feature type="transmembrane region" description="Helical" evidence="12">
    <location>
        <begin position="20"/>
        <end position="44"/>
    </location>
</feature>
<evidence type="ECO:0000256" key="9">
    <source>
        <dbReference type="ARBA" id="ARBA00023136"/>
    </source>
</evidence>
<comment type="pathway">
    <text evidence="12">Cell wall biogenesis; peptidoglycan biosynthesis.</text>
</comment>
<feature type="transmembrane region" description="Helical" evidence="12">
    <location>
        <begin position="245"/>
        <end position="262"/>
    </location>
</feature>
<keyword evidence="12 14" id="KW-0479">Metal-binding</keyword>
<feature type="transmembrane region" description="Helical" evidence="12">
    <location>
        <begin position="203"/>
        <end position="225"/>
    </location>
</feature>
<dbReference type="Pfam" id="PF10555">
    <property type="entry name" value="MraY_sig1"/>
    <property type="match status" value="1"/>
</dbReference>
<evidence type="ECO:0000256" key="3">
    <source>
        <dbReference type="ARBA" id="ARBA00022618"/>
    </source>
</evidence>
<evidence type="ECO:0000256" key="2">
    <source>
        <dbReference type="ARBA" id="ARBA00005583"/>
    </source>
</evidence>
<keyword evidence="12" id="KW-1003">Cell membrane</keyword>
<keyword evidence="8 12" id="KW-1133">Transmembrane helix</keyword>
<protein>
    <recommendedName>
        <fullName evidence="12 13">Phospho-N-acetylmuramoyl-pentapeptide-transferase</fullName>
        <ecNumber evidence="12 13">2.7.8.13</ecNumber>
    </recommendedName>
    <alternativeName>
        <fullName evidence="12">UDP-MurNAc-pentapeptide phosphotransferase</fullName>
    </alternativeName>
</protein>
<keyword evidence="11 12" id="KW-0961">Cell wall biogenesis/degradation</keyword>
<feature type="transmembrane region" description="Helical" evidence="12">
    <location>
        <begin position="172"/>
        <end position="191"/>
    </location>
</feature>
<dbReference type="GO" id="GO:0051301">
    <property type="term" value="P:cell division"/>
    <property type="evidence" value="ECO:0007669"/>
    <property type="project" value="UniProtKB-KW"/>
</dbReference>
<dbReference type="STRING" id="583355.Caka_3068"/>
<proteinExistence type="inferred from homology"/>
<keyword evidence="16" id="KW-1185">Reference proteome</keyword>
<dbReference type="Proteomes" id="UP000000925">
    <property type="component" value="Chromosome"/>
</dbReference>
<keyword evidence="5 12" id="KW-0812">Transmembrane</keyword>
<dbReference type="EMBL" id="CP001998">
    <property type="protein sequence ID" value="ADE56081.1"/>
    <property type="molecule type" value="Genomic_DNA"/>
</dbReference>
<feature type="transmembrane region" description="Helical" evidence="12">
    <location>
        <begin position="296"/>
        <end position="317"/>
    </location>
</feature>
<dbReference type="Pfam" id="PF00953">
    <property type="entry name" value="Glycos_transf_4"/>
    <property type="match status" value="1"/>
</dbReference>
<comment type="similarity">
    <text evidence="2 12">Belongs to the glycosyltransferase 4 family. MraY subfamily.</text>
</comment>
<dbReference type="GO" id="GO:0009252">
    <property type="term" value="P:peptidoglycan biosynthetic process"/>
    <property type="evidence" value="ECO:0007669"/>
    <property type="project" value="UniProtKB-UniRule"/>
</dbReference>
<keyword evidence="7 12" id="KW-0573">Peptidoglycan synthesis</keyword>
<keyword evidence="4 12" id="KW-0808">Transferase</keyword>